<dbReference type="InterPro" id="IPR014440">
    <property type="entry name" value="HCCAis_GSTk"/>
</dbReference>
<feature type="domain" description="DSBA-like thioredoxin" evidence="2">
    <location>
        <begin position="5"/>
        <end position="196"/>
    </location>
</feature>
<dbReference type="PIRSF" id="PIRSF006386">
    <property type="entry name" value="HCCAis_GSTk"/>
    <property type="match status" value="1"/>
</dbReference>
<name>A0ABU6JJQ0_9BURK</name>
<comment type="catalytic activity">
    <reaction evidence="1">
        <text>2-hydroxychromene-2-carboxylate = (3E)-4-(2-hydroxyphenyl)-2-oxobut-3-enoate</text>
        <dbReference type="Rhea" id="RHEA:27401"/>
        <dbReference type="ChEBI" id="CHEBI:59350"/>
        <dbReference type="ChEBI" id="CHEBI:59353"/>
        <dbReference type="EC" id="5.99.1.4"/>
    </reaction>
</comment>
<gene>
    <name evidence="3" type="ORF">RY831_31730</name>
</gene>
<evidence type="ECO:0000259" key="2">
    <source>
        <dbReference type="Pfam" id="PF01323"/>
    </source>
</evidence>
<sequence>MDQSIDFYFDFISPYGYFAAMQVEAVARRHNFKVRWHVFRLGVAVVKVMGLRPMMETPLKNVYVMRDVERLSTIYALPILSKTKIPDPVLLGSAFYAVKDAHPACVPAFSKALYAHIWQKGGSVTNADELAAIAYEAGVDPEWRVSTETLEVGRIRLKNATADAIKQGVFGSPTFVVGKEMIWGVDRLWMLEHYLQDYRGQDVVNIA</sequence>
<comment type="caution">
    <text evidence="3">The sequence shown here is derived from an EMBL/GenBank/DDBJ whole genome shotgun (WGS) entry which is preliminary data.</text>
</comment>
<dbReference type="InterPro" id="IPR036249">
    <property type="entry name" value="Thioredoxin-like_sf"/>
</dbReference>
<reference evidence="3 4" key="1">
    <citation type="submission" date="2023-10" db="EMBL/GenBank/DDBJ databases">
        <title>Noviherbaspirillum sp. CPCC 100848 genome assembly.</title>
        <authorList>
            <person name="Li X.Y."/>
            <person name="Fang X.M."/>
        </authorList>
    </citation>
    <scope>NUCLEOTIDE SEQUENCE [LARGE SCALE GENOMIC DNA]</scope>
    <source>
        <strain evidence="3 4">CPCC 100848</strain>
    </source>
</reference>
<dbReference type="EMBL" id="JAWIIV010000069">
    <property type="protein sequence ID" value="MEC4723696.1"/>
    <property type="molecule type" value="Genomic_DNA"/>
</dbReference>
<keyword evidence="4" id="KW-1185">Reference proteome</keyword>
<dbReference type="GO" id="GO:0016853">
    <property type="term" value="F:isomerase activity"/>
    <property type="evidence" value="ECO:0007669"/>
    <property type="project" value="UniProtKB-KW"/>
</dbReference>
<evidence type="ECO:0000313" key="3">
    <source>
        <dbReference type="EMBL" id="MEC4723696.1"/>
    </source>
</evidence>
<dbReference type="InterPro" id="IPR001853">
    <property type="entry name" value="DSBA-like_thioredoxin_dom"/>
</dbReference>
<dbReference type="Proteomes" id="UP001352263">
    <property type="component" value="Unassembled WGS sequence"/>
</dbReference>
<dbReference type="Pfam" id="PF01323">
    <property type="entry name" value="DSBA"/>
    <property type="match status" value="1"/>
</dbReference>
<dbReference type="InterPro" id="IPR044087">
    <property type="entry name" value="NahD-like"/>
</dbReference>
<keyword evidence="1 3" id="KW-0413">Isomerase</keyword>
<dbReference type="RefSeq" id="WP_326510299.1">
    <property type="nucleotide sequence ID" value="NZ_JAWIIV010000069.1"/>
</dbReference>
<comment type="similarity">
    <text evidence="1">Belongs to the GST superfamily. NadH family.</text>
</comment>
<evidence type="ECO:0000313" key="4">
    <source>
        <dbReference type="Proteomes" id="UP001352263"/>
    </source>
</evidence>
<dbReference type="EC" id="5.99.1.4" evidence="1"/>
<protein>
    <recommendedName>
        <fullName evidence="1">2-hydroxychromene-2-carboxylate isomerase</fullName>
        <ecNumber evidence="1">5.99.1.4</ecNumber>
    </recommendedName>
</protein>
<organism evidence="3 4">
    <name type="scientific">Noviherbaspirillum album</name>
    <dbReference type="NCBI Taxonomy" id="3080276"/>
    <lineage>
        <taxon>Bacteria</taxon>
        <taxon>Pseudomonadati</taxon>
        <taxon>Pseudomonadota</taxon>
        <taxon>Betaproteobacteria</taxon>
        <taxon>Burkholderiales</taxon>
        <taxon>Oxalobacteraceae</taxon>
        <taxon>Noviherbaspirillum</taxon>
    </lineage>
</organism>
<dbReference type="SUPFAM" id="SSF52833">
    <property type="entry name" value="Thioredoxin-like"/>
    <property type="match status" value="1"/>
</dbReference>
<dbReference type="PANTHER" id="PTHR42943:SF4">
    <property type="entry name" value="C2H2-TYPE DOMAIN-CONTAINING PROTEIN"/>
    <property type="match status" value="1"/>
</dbReference>
<dbReference type="InterPro" id="IPR051924">
    <property type="entry name" value="GST_Kappa/NadH"/>
</dbReference>
<proteinExistence type="inferred from homology"/>
<dbReference type="PANTHER" id="PTHR42943">
    <property type="entry name" value="GLUTATHIONE S-TRANSFERASE KAPPA"/>
    <property type="match status" value="1"/>
</dbReference>
<evidence type="ECO:0000256" key="1">
    <source>
        <dbReference type="PIRNR" id="PIRNR006386"/>
    </source>
</evidence>
<dbReference type="Gene3D" id="3.40.30.10">
    <property type="entry name" value="Glutaredoxin"/>
    <property type="match status" value="1"/>
</dbReference>
<accession>A0ABU6JJQ0</accession>
<dbReference type="CDD" id="cd03022">
    <property type="entry name" value="DsbA_HCCA_Iso"/>
    <property type="match status" value="1"/>
</dbReference>